<dbReference type="Proteomes" id="UP000646523">
    <property type="component" value="Unassembled WGS sequence"/>
</dbReference>
<name>A0A918DJ40_9ACTN</name>
<keyword evidence="1" id="KW-0472">Membrane</keyword>
<evidence type="ECO:0000313" key="3">
    <source>
        <dbReference type="Proteomes" id="UP000646523"/>
    </source>
</evidence>
<dbReference type="RefSeq" id="WP_189124819.1">
    <property type="nucleotide sequence ID" value="NZ_BMNH01000008.1"/>
</dbReference>
<proteinExistence type="predicted"/>
<feature type="transmembrane region" description="Helical" evidence="1">
    <location>
        <begin position="31"/>
        <end position="58"/>
    </location>
</feature>
<sequence>MNPLPYREKAVHHHIASRRRVERPYQISRRLLIGLWVYAGLLGLSMAGVLLVGILPALGAGR</sequence>
<keyword evidence="1" id="KW-1133">Transmembrane helix</keyword>
<reference evidence="2" key="2">
    <citation type="submission" date="2020-09" db="EMBL/GenBank/DDBJ databases">
        <authorList>
            <person name="Sun Q."/>
            <person name="Zhou Y."/>
        </authorList>
    </citation>
    <scope>NUCLEOTIDE SEQUENCE</scope>
    <source>
        <strain evidence="2">CGMCC 4.7368</strain>
    </source>
</reference>
<evidence type="ECO:0000256" key="1">
    <source>
        <dbReference type="SAM" id="Phobius"/>
    </source>
</evidence>
<protein>
    <submittedName>
        <fullName evidence="2">Uncharacterized protein</fullName>
    </submittedName>
</protein>
<evidence type="ECO:0000313" key="2">
    <source>
        <dbReference type="EMBL" id="GGO69619.1"/>
    </source>
</evidence>
<accession>A0A918DJ40</accession>
<organism evidence="2 3">
    <name type="scientific">Nonomuraea cavernae</name>
    <dbReference type="NCBI Taxonomy" id="2045107"/>
    <lineage>
        <taxon>Bacteria</taxon>
        <taxon>Bacillati</taxon>
        <taxon>Actinomycetota</taxon>
        <taxon>Actinomycetes</taxon>
        <taxon>Streptosporangiales</taxon>
        <taxon>Streptosporangiaceae</taxon>
        <taxon>Nonomuraea</taxon>
    </lineage>
</organism>
<keyword evidence="1" id="KW-0812">Transmembrane</keyword>
<dbReference type="AlphaFoldDB" id="A0A918DJ40"/>
<comment type="caution">
    <text evidence="2">The sequence shown here is derived from an EMBL/GenBank/DDBJ whole genome shotgun (WGS) entry which is preliminary data.</text>
</comment>
<dbReference type="EMBL" id="BMNH01000008">
    <property type="protein sequence ID" value="GGO69619.1"/>
    <property type="molecule type" value="Genomic_DNA"/>
</dbReference>
<gene>
    <name evidence="2" type="ORF">GCM10012289_31140</name>
</gene>
<reference evidence="2" key="1">
    <citation type="journal article" date="2014" name="Int. J. Syst. Evol. Microbiol.">
        <title>Complete genome sequence of Corynebacterium casei LMG S-19264T (=DSM 44701T), isolated from a smear-ripened cheese.</title>
        <authorList>
            <consortium name="US DOE Joint Genome Institute (JGI-PGF)"/>
            <person name="Walter F."/>
            <person name="Albersmeier A."/>
            <person name="Kalinowski J."/>
            <person name="Ruckert C."/>
        </authorList>
    </citation>
    <scope>NUCLEOTIDE SEQUENCE</scope>
    <source>
        <strain evidence="2">CGMCC 4.7368</strain>
    </source>
</reference>
<keyword evidence="3" id="KW-1185">Reference proteome</keyword>